<feature type="domain" description="STAS" evidence="6">
    <location>
        <begin position="519"/>
        <end position="667"/>
    </location>
</feature>
<accession>A0A077WLD3</accession>
<dbReference type="Gene3D" id="3.30.750.24">
    <property type="entry name" value="STAS domain"/>
    <property type="match status" value="1"/>
</dbReference>
<sequence>MSTAPIVLDYERVTLRDRTDKFKQNLPAHVRHYICSFFPIFSWITRYNTAWMTQDAIAGMTVGMMFVPQGIAYAKIANLDPHASFAGSCLYCIFGTSKDISIGPITVVSLLVGRAITNVTTAHPDISGPEVGAYLCVITGLITILLGMIRLGILVDFIPGPAIAGYMTGSAITISLGQWGKLLGMKLNTHQAPYLVVGDFLSNLSGIGIDAAFGVPSLIALYVIKISCSKLGARYPKYKQPLFYLGIMRSAVVLIIGTFISFLANIDKSESPFKILKDVPAGFDAMGVPRMNMNIFGEIMDVLPSIIIIMVLEHVSVAKSFGRISDYVIDPNQEILAIGVTNLVGAFFGAYPGTGAFSRTAIMSRSGAKTPLSSAFSATVIVLALYVLTPAFYYIPSALLAAVVIHAVTDLVSGPKYVKEILNTSKLEFLVFASAVLITFFDGVEDGIYVALALSLFIVMINLARPKVAVLARSPLESTCNNDTKMNTVTTPVFGASQHYVYVDEKDPHFQKHTEPMPPGIVVIRLSTALLYPNAGHVNETIVSTAKARTRKAMAMSADGNEVSTEQQDKNLMWNQPRDTVDRSYLPVLEAVVLDCTAVNRIDTTGLQALCNARDLLDRYAGHAVEWHFTGLVSKQVRNDLILYGFGSLANDDLTLYDTSSVSRSTTLKNDDEEAAIAIDSEKIQQVMSNTGDADNEPTIMRYKQHDQDDESKAGDHVDMADIVHPYYMEDEHKFSQVIVDPHQNLPRDRMPCFHWDIDSAVRSICDRWSSRPRTPMMQNVTTTS</sequence>
<keyword evidence="3 5" id="KW-1133">Transmembrane helix</keyword>
<feature type="transmembrane region" description="Helical" evidence="5">
    <location>
        <begin position="131"/>
        <end position="151"/>
    </location>
</feature>
<dbReference type="InterPro" id="IPR002645">
    <property type="entry name" value="STAS_dom"/>
</dbReference>
<evidence type="ECO:0000256" key="2">
    <source>
        <dbReference type="ARBA" id="ARBA00022692"/>
    </source>
</evidence>
<evidence type="ECO:0000256" key="5">
    <source>
        <dbReference type="SAM" id="Phobius"/>
    </source>
</evidence>
<evidence type="ECO:0000256" key="1">
    <source>
        <dbReference type="ARBA" id="ARBA00004141"/>
    </source>
</evidence>
<dbReference type="InterPro" id="IPR036513">
    <property type="entry name" value="STAS_dom_sf"/>
</dbReference>
<feature type="transmembrane region" description="Helical" evidence="5">
    <location>
        <begin position="370"/>
        <end position="388"/>
    </location>
</feature>
<feature type="transmembrane region" description="Helical" evidence="5">
    <location>
        <begin position="200"/>
        <end position="222"/>
    </location>
</feature>
<dbReference type="NCBIfam" id="TIGR00815">
    <property type="entry name" value="sulP"/>
    <property type="match status" value="1"/>
</dbReference>
<reference evidence="7" key="1">
    <citation type="journal article" date="2014" name="Genome Announc.">
        <title>De novo whole-genome sequence and genome annotation of Lichtheimia ramosa.</title>
        <authorList>
            <person name="Linde J."/>
            <person name="Schwartze V."/>
            <person name="Binder U."/>
            <person name="Lass-Florl C."/>
            <person name="Voigt K."/>
            <person name="Horn F."/>
        </authorList>
    </citation>
    <scope>NUCLEOTIDE SEQUENCE</scope>
    <source>
        <strain evidence="7">JMRC FSU:6197</strain>
    </source>
</reference>
<dbReference type="InterPro" id="IPR011547">
    <property type="entry name" value="SLC26A/SulP_dom"/>
</dbReference>
<organism evidence="7">
    <name type="scientific">Lichtheimia ramosa</name>
    <dbReference type="NCBI Taxonomy" id="688394"/>
    <lineage>
        <taxon>Eukaryota</taxon>
        <taxon>Fungi</taxon>
        <taxon>Fungi incertae sedis</taxon>
        <taxon>Mucoromycota</taxon>
        <taxon>Mucoromycotina</taxon>
        <taxon>Mucoromycetes</taxon>
        <taxon>Mucorales</taxon>
        <taxon>Lichtheimiaceae</taxon>
        <taxon>Lichtheimia</taxon>
    </lineage>
</organism>
<evidence type="ECO:0000313" key="7">
    <source>
        <dbReference type="EMBL" id="CDS08275.1"/>
    </source>
</evidence>
<protein>
    <recommendedName>
        <fullName evidence="6">STAS domain-containing protein</fullName>
    </recommendedName>
</protein>
<dbReference type="GO" id="GO:0055085">
    <property type="term" value="P:transmembrane transport"/>
    <property type="evidence" value="ECO:0007669"/>
    <property type="project" value="InterPro"/>
</dbReference>
<dbReference type="AlphaFoldDB" id="A0A077WLD3"/>
<evidence type="ECO:0000256" key="3">
    <source>
        <dbReference type="ARBA" id="ARBA00022989"/>
    </source>
</evidence>
<keyword evidence="2 5" id="KW-0812">Transmembrane</keyword>
<evidence type="ECO:0000259" key="6">
    <source>
        <dbReference type="PROSITE" id="PS50801"/>
    </source>
</evidence>
<keyword evidence="4 5" id="KW-0472">Membrane</keyword>
<gene>
    <name evidence="7" type="ORF">LRAMOSA02223</name>
</gene>
<comment type="subcellular location">
    <subcellularLocation>
        <location evidence="1">Membrane</location>
        <topology evidence="1">Multi-pass membrane protein</topology>
    </subcellularLocation>
</comment>
<feature type="transmembrane region" description="Helical" evidence="5">
    <location>
        <begin position="242"/>
        <end position="264"/>
    </location>
</feature>
<dbReference type="PANTHER" id="PTHR11814">
    <property type="entry name" value="SULFATE TRANSPORTER"/>
    <property type="match status" value="1"/>
</dbReference>
<name>A0A077WLD3_9FUNG</name>
<dbReference type="GO" id="GO:0016020">
    <property type="term" value="C:membrane"/>
    <property type="evidence" value="ECO:0007669"/>
    <property type="project" value="UniProtKB-SubCell"/>
</dbReference>
<feature type="transmembrane region" description="Helical" evidence="5">
    <location>
        <begin position="163"/>
        <end position="180"/>
    </location>
</feature>
<proteinExistence type="predicted"/>
<dbReference type="SUPFAM" id="SSF52091">
    <property type="entry name" value="SpoIIaa-like"/>
    <property type="match status" value="1"/>
</dbReference>
<dbReference type="PROSITE" id="PS50801">
    <property type="entry name" value="STAS"/>
    <property type="match status" value="1"/>
</dbReference>
<dbReference type="CDD" id="cd07042">
    <property type="entry name" value="STAS_SulP_like_sulfate_transporter"/>
    <property type="match status" value="1"/>
</dbReference>
<evidence type="ECO:0000256" key="4">
    <source>
        <dbReference type="ARBA" id="ARBA00023136"/>
    </source>
</evidence>
<dbReference type="Pfam" id="PF00916">
    <property type="entry name" value="Sulfate_transp"/>
    <property type="match status" value="1"/>
</dbReference>
<dbReference type="OrthoDB" id="288203at2759"/>
<dbReference type="EMBL" id="LK023324">
    <property type="protein sequence ID" value="CDS08275.1"/>
    <property type="molecule type" value="Genomic_DNA"/>
</dbReference>
<feature type="transmembrane region" description="Helical" evidence="5">
    <location>
        <begin position="424"/>
        <end position="441"/>
    </location>
</feature>
<dbReference type="InterPro" id="IPR001902">
    <property type="entry name" value="SLC26A/SulP_fam"/>
</dbReference>
<feature type="transmembrane region" description="Helical" evidence="5">
    <location>
        <begin position="335"/>
        <end position="358"/>
    </location>
</feature>
<dbReference type="Pfam" id="PF01740">
    <property type="entry name" value="STAS"/>
    <property type="match status" value="1"/>
</dbReference>